<feature type="transmembrane region" description="Helical" evidence="3">
    <location>
        <begin position="89"/>
        <end position="107"/>
    </location>
</feature>
<accession>A0A060SA19</accession>
<feature type="transmembrane region" description="Helical" evidence="3">
    <location>
        <begin position="61"/>
        <end position="82"/>
    </location>
</feature>
<organism evidence="5 6">
    <name type="scientific">Pycnoporus cinnabarinus</name>
    <name type="common">Cinnabar-red polypore</name>
    <name type="synonym">Trametes cinnabarina</name>
    <dbReference type="NCBI Taxonomy" id="5643"/>
    <lineage>
        <taxon>Eukaryota</taxon>
        <taxon>Fungi</taxon>
        <taxon>Dikarya</taxon>
        <taxon>Basidiomycota</taxon>
        <taxon>Agaricomycotina</taxon>
        <taxon>Agaricomycetes</taxon>
        <taxon>Polyporales</taxon>
        <taxon>Polyporaceae</taxon>
        <taxon>Trametes</taxon>
    </lineage>
</organism>
<evidence type="ECO:0000256" key="2">
    <source>
        <dbReference type="ARBA" id="ARBA00006727"/>
    </source>
</evidence>
<dbReference type="EMBL" id="CCBP010000097">
    <property type="protein sequence ID" value="CDO71091.1"/>
    <property type="molecule type" value="Genomic_DNA"/>
</dbReference>
<dbReference type="InterPro" id="IPR011701">
    <property type="entry name" value="MFS"/>
</dbReference>
<comment type="subcellular location">
    <subcellularLocation>
        <location evidence="1">Membrane</location>
        <topology evidence="1">Multi-pass membrane protein</topology>
    </subcellularLocation>
</comment>
<dbReference type="OMA" id="WNWRARI"/>
<comment type="caution">
    <text evidence="5">The sequence shown here is derived from an EMBL/GenBank/DDBJ whole genome shotgun (WGS) entry which is preliminary data.</text>
</comment>
<gene>
    <name evidence="5" type="ORF">BN946_scf184844.g95</name>
</gene>
<dbReference type="InterPro" id="IPR020846">
    <property type="entry name" value="MFS_dom"/>
</dbReference>
<keyword evidence="3" id="KW-0472">Membrane</keyword>
<keyword evidence="3" id="KW-0812">Transmembrane</keyword>
<dbReference type="InterPro" id="IPR036259">
    <property type="entry name" value="MFS_trans_sf"/>
</dbReference>
<dbReference type="HOGENOM" id="CLU_001265_1_4_1"/>
<proteinExistence type="inferred from homology"/>
<dbReference type="Gene3D" id="1.20.1250.20">
    <property type="entry name" value="MFS general substrate transporter like domains"/>
    <property type="match status" value="1"/>
</dbReference>
<evidence type="ECO:0000259" key="4">
    <source>
        <dbReference type="PROSITE" id="PS50850"/>
    </source>
</evidence>
<keyword evidence="6" id="KW-1185">Reference proteome</keyword>
<dbReference type="SUPFAM" id="SSF103473">
    <property type="entry name" value="MFS general substrate transporter"/>
    <property type="match status" value="1"/>
</dbReference>
<protein>
    <recommendedName>
        <fullName evidence="4">Major facilitator superfamily (MFS) profile domain-containing protein</fullName>
    </recommendedName>
</protein>
<sequence length="211" mass="22209">MIVRRLPPKENLGSLLNLSMFKSPAYTTYAISLFVVFLGIYTALTYLFLSGITEGVNPDPSFYLTSIANASSLIGRLGAGVLADGFGPVNVLIPGTFIAGVMTYAWPFATTKGFLVAVDVLYGASSGVFVSINPLPITRMGKVVEVGTNVSMVYSIMSCGALAGPPITGAILDHTGSFKNVGYYAGTCLMACVLLLSITRRLILGGFKGRV</sequence>
<dbReference type="InterPro" id="IPR050327">
    <property type="entry name" value="Proton-linked_MCT"/>
</dbReference>
<comment type="similarity">
    <text evidence="2">Belongs to the major facilitator superfamily. Monocarboxylate porter (TC 2.A.1.13) family.</text>
</comment>
<dbReference type="PANTHER" id="PTHR11360">
    <property type="entry name" value="MONOCARBOXYLATE TRANSPORTER"/>
    <property type="match status" value="1"/>
</dbReference>
<dbReference type="AlphaFoldDB" id="A0A060SA19"/>
<dbReference type="Pfam" id="PF07690">
    <property type="entry name" value="MFS_1"/>
    <property type="match status" value="1"/>
</dbReference>
<dbReference type="PROSITE" id="PS50850">
    <property type="entry name" value="MFS"/>
    <property type="match status" value="1"/>
</dbReference>
<dbReference type="OrthoDB" id="6509908at2759"/>
<reference evidence="5" key="1">
    <citation type="submission" date="2014-01" db="EMBL/GenBank/DDBJ databases">
        <title>The genome of the white-rot fungus Pycnoporus cinnabarinus: a basidiomycete model with a versatile arsenal for lignocellulosic biomass breakdown.</title>
        <authorList>
            <person name="Levasseur A."/>
            <person name="Lomascolo A."/>
            <person name="Ruiz-Duenas F.J."/>
            <person name="Uzan E."/>
            <person name="Piumi F."/>
            <person name="Kues U."/>
            <person name="Ram A.F.J."/>
            <person name="Murat C."/>
            <person name="Haon M."/>
            <person name="Benoit I."/>
            <person name="Arfi Y."/>
            <person name="Chevret D."/>
            <person name="Drula E."/>
            <person name="Kwon M.J."/>
            <person name="Gouret P."/>
            <person name="Lesage-Meessen L."/>
            <person name="Lombard V."/>
            <person name="Mariette J."/>
            <person name="Noirot C."/>
            <person name="Park J."/>
            <person name="Patyshakuliyeva A."/>
            <person name="Wieneger R.A.B."/>
            <person name="Wosten H.A.B."/>
            <person name="Martin F."/>
            <person name="Coutinho P.M."/>
            <person name="de Vries R."/>
            <person name="Martinez A.T."/>
            <person name="Klopp C."/>
            <person name="Pontarotti P."/>
            <person name="Henrissat B."/>
            <person name="Record E."/>
        </authorList>
    </citation>
    <scope>NUCLEOTIDE SEQUENCE [LARGE SCALE GENOMIC DNA]</scope>
    <source>
        <strain evidence="5">BRFM137</strain>
    </source>
</reference>
<feature type="transmembrane region" description="Helical" evidence="3">
    <location>
        <begin position="183"/>
        <end position="203"/>
    </location>
</feature>
<evidence type="ECO:0000313" key="6">
    <source>
        <dbReference type="Proteomes" id="UP000029665"/>
    </source>
</evidence>
<evidence type="ECO:0000313" key="5">
    <source>
        <dbReference type="EMBL" id="CDO71091.1"/>
    </source>
</evidence>
<feature type="transmembrane region" description="Helical" evidence="3">
    <location>
        <begin position="26"/>
        <end position="49"/>
    </location>
</feature>
<dbReference type="GO" id="GO:0016020">
    <property type="term" value="C:membrane"/>
    <property type="evidence" value="ECO:0007669"/>
    <property type="project" value="UniProtKB-SubCell"/>
</dbReference>
<feature type="domain" description="Major facilitator superfamily (MFS) profile" evidence="4">
    <location>
        <begin position="1"/>
        <end position="211"/>
    </location>
</feature>
<feature type="transmembrane region" description="Helical" evidence="3">
    <location>
        <begin position="113"/>
        <end position="132"/>
    </location>
</feature>
<dbReference type="GO" id="GO:0022857">
    <property type="term" value="F:transmembrane transporter activity"/>
    <property type="evidence" value="ECO:0007669"/>
    <property type="project" value="InterPro"/>
</dbReference>
<name>A0A060SA19_PYCCI</name>
<dbReference type="Proteomes" id="UP000029665">
    <property type="component" value="Unassembled WGS sequence"/>
</dbReference>
<evidence type="ECO:0000256" key="3">
    <source>
        <dbReference type="SAM" id="Phobius"/>
    </source>
</evidence>
<dbReference type="PANTHER" id="PTHR11360:SF234">
    <property type="entry name" value="MFS-TYPE TRANSPORTER DBAD-RELATED"/>
    <property type="match status" value="1"/>
</dbReference>
<evidence type="ECO:0000256" key="1">
    <source>
        <dbReference type="ARBA" id="ARBA00004141"/>
    </source>
</evidence>
<feature type="transmembrane region" description="Helical" evidence="3">
    <location>
        <begin position="144"/>
        <end position="163"/>
    </location>
</feature>
<keyword evidence="3" id="KW-1133">Transmembrane helix</keyword>